<feature type="chain" id="PRO_5044776516" description="Cytochrome b561 and DOMON domain-containing protein" evidence="9">
    <location>
        <begin position="24"/>
        <end position="368"/>
    </location>
</feature>
<dbReference type="PROSITE" id="PS50836">
    <property type="entry name" value="DOMON"/>
    <property type="match status" value="1"/>
</dbReference>
<dbReference type="SMART" id="SM00664">
    <property type="entry name" value="DoH"/>
    <property type="match status" value="1"/>
</dbReference>
<evidence type="ECO:0000256" key="4">
    <source>
        <dbReference type="ARBA" id="ARBA00022729"/>
    </source>
</evidence>
<keyword evidence="5" id="KW-0249">Electron transport</keyword>
<organism evidence="12 13">
    <name type="scientific">Castilleja foliolosa</name>
    <dbReference type="NCBI Taxonomy" id="1961234"/>
    <lineage>
        <taxon>Eukaryota</taxon>
        <taxon>Viridiplantae</taxon>
        <taxon>Streptophyta</taxon>
        <taxon>Embryophyta</taxon>
        <taxon>Tracheophyta</taxon>
        <taxon>Spermatophyta</taxon>
        <taxon>Magnoliopsida</taxon>
        <taxon>eudicotyledons</taxon>
        <taxon>Gunneridae</taxon>
        <taxon>Pentapetalae</taxon>
        <taxon>asterids</taxon>
        <taxon>lamiids</taxon>
        <taxon>Lamiales</taxon>
        <taxon>Orobanchaceae</taxon>
        <taxon>Pedicularideae</taxon>
        <taxon>Castillejinae</taxon>
        <taxon>Castilleja</taxon>
    </lineage>
</organism>
<comment type="caution">
    <text evidence="12">The sequence shown here is derived from an EMBL/GenBank/DDBJ whole genome shotgun (WGS) entry which is preliminary data.</text>
</comment>
<keyword evidence="7 8" id="KW-0472">Membrane</keyword>
<dbReference type="PANTHER" id="PTHR23130:SF171">
    <property type="entry name" value="OS01G0895300 PROTEIN"/>
    <property type="match status" value="1"/>
</dbReference>
<evidence type="ECO:0000256" key="3">
    <source>
        <dbReference type="ARBA" id="ARBA00022692"/>
    </source>
</evidence>
<dbReference type="Gene3D" id="1.20.120.1770">
    <property type="match status" value="1"/>
</dbReference>
<keyword evidence="2" id="KW-0813">Transport</keyword>
<evidence type="ECO:0000259" key="11">
    <source>
        <dbReference type="PROSITE" id="PS50939"/>
    </source>
</evidence>
<dbReference type="InterPro" id="IPR006593">
    <property type="entry name" value="Cyt_b561/ferric_Rdtase_TM"/>
</dbReference>
<evidence type="ECO:0000313" key="13">
    <source>
        <dbReference type="Proteomes" id="UP001632038"/>
    </source>
</evidence>
<evidence type="ECO:0000313" key="12">
    <source>
        <dbReference type="EMBL" id="KAL3616269.1"/>
    </source>
</evidence>
<keyword evidence="3 8" id="KW-0812">Transmembrane</keyword>
<dbReference type="CDD" id="cd09631">
    <property type="entry name" value="DOMON_DOH"/>
    <property type="match status" value="1"/>
</dbReference>
<feature type="transmembrane region" description="Helical" evidence="8">
    <location>
        <begin position="345"/>
        <end position="362"/>
    </location>
</feature>
<dbReference type="Proteomes" id="UP001632038">
    <property type="component" value="Unassembled WGS sequence"/>
</dbReference>
<evidence type="ECO:0000256" key="8">
    <source>
        <dbReference type="SAM" id="Phobius"/>
    </source>
</evidence>
<feature type="signal peptide" evidence="9">
    <location>
        <begin position="1"/>
        <end position="23"/>
    </location>
</feature>
<feature type="transmembrane region" description="Helical" evidence="8">
    <location>
        <begin position="310"/>
        <end position="333"/>
    </location>
</feature>
<feature type="domain" description="Cytochrome b561" evidence="11">
    <location>
        <begin position="175"/>
        <end position="368"/>
    </location>
</feature>
<name>A0ABD3BG87_9LAMI</name>
<dbReference type="GO" id="GO:0016020">
    <property type="term" value="C:membrane"/>
    <property type="evidence" value="ECO:0007669"/>
    <property type="project" value="UniProtKB-SubCell"/>
</dbReference>
<evidence type="ECO:0000256" key="2">
    <source>
        <dbReference type="ARBA" id="ARBA00022448"/>
    </source>
</evidence>
<proteinExistence type="predicted"/>
<evidence type="ECO:0000256" key="9">
    <source>
        <dbReference type="SAM" id="SignalP"/>
    </source>
</evidence>
<dbReference type="EMBL" id="JAVIJP010000092">
    <property type="protein sequence ID" value="KAL3616269.1"/>
    <property type="molecule type" value="Genomic_DNA"/>
</dbReference>
<dbReference type="Pfam" id="PF03351">
    <property type="entry name" value="DOMON"/>
    <property type="match status" value="1"/>
</dbReference>
<dbReference type="PANTHER" id="PTHR23130">
    <property type="entry name" value="CYTOCHROME B561 AND DOMON DOMAIN-CONTAINING PROTEIN"/>
    <property type="match status" value="1"/>
</dbReference>
<gene>
    <name evidence="12" type="ORF">CASFOL_039659</name>
</gene>
<keyword evidence="6 8" id="KW-1133">Transmembrane helix</keyword>
<dbReference type="InterPro" id="IPR005018">
    <property type="entry name" value="DOMON_domain"/>
</dbReference>
<evidence type="ECO:0008006" key="14">
    <source>
        <dbReference type="Google" id="ProtNLM"/>
    </source>
</evidence>
<protein>
    <recommendedName>
        <fullName evidence="14">Cytochrome b561 and DOMON domain-containing protein</fullName>
    </recommendedName>
</protein>
<dbReference type="SMART" id="SM00665">
    <property type="entry name" value="B561"/>
    <property type="match status" value="1"/>
</dbReference>
<dbReference type="Pfam" id="PF03188">
    <property type="entry name" value="Cytochrom_B561"/>
    <property type="match status" value="1"/>
</dbReference>
<dbReference type="InterPro" id="IPR045266">
    <property type="entry name" value="DOH_DOMON"/>
</dbReference>
<evidence type="ECO:0000256" key="5">
    <source>
        <dbReference type="ARBA" id="ARBA00022982"/>
    </source>
</evidence>
<dbReference type="PROSITE" id="PS50939">
    <property type="entry name" value="CYTOCHROME_B561"/>
    <property type="match status" value="1"/>
</dbReference>
<sequence length="368" mass="40652">MITKYTIFFIFFMISLLFSYVHSQTPSDSCNSVLTLQTPLPFETASLTCVAILWGSHNFILRYAQASSNVWNYLLSAPNTNAYVGIGFSPDGNMVGSSAVVGWVGSDGTSNVQKYYLGGKSSNLVKIEPPGQGLQVNSSSVVVQSNRIYVAFQLRSDSPSTRLIYAVGPIGRLPVGPNFQLAQHDDMISTALDYTTGQFQSQINPESSLMRSHGLLNMLGWAILMPIGVMIARYMRKWDPIWFYSHATIQSLGFILGLIGIITGLVLENRLSASVNKHKGIGIAILTLGCLQVIAVLVRPNKTSEVRKYWNWYHHGVGRVLILLAVINVFYGIHLANGGSDWNTGFAFVLVVFFVISLILELRRVFKE</sequence>
<dbReference type="AlphaFoldDB" id="A0ABD3BG87"/>
<feature type="transmembrane region" description="Helical" evidence="8">
    <location>
        <begin position="247"/>
        <end position="267"/>
    </location>
</feature>
<accession>A0ABD3BG87</accession>
<feature type="transmembrane region" description="Helical" evidence="8">
    <location>
        <begin position="279"/>
        <end position="298"/>
    </location>
</feature>
<keyword evidence="4 9" id="KW-0732">Signal</keyword>
<reference evidence="13" key="1">
    <citation type="journal article" date="2024" name="IScience">
        <title>Strigolactones Initiate the Formation of Haustorium-like Structures in Castilleja.</title>
        <authorList>
            <person name="Buerger M."/>
            <person name="Peterson D."/>
            <person name="Chory J."/>
        </authorList>
    </citation>
    <scope>NUCLEOTIDE SEQUENCE [LARGE SCALE GENOMIC DNA]</scope>
</reference>
<evidence type="ECO:0000256" key="7">
    <source>
        <dbReference type="ARBA" id="ARBA00023136"/>
    </source>
</evidence>
<evidence type="ECO:0000256" key="6">
    <source>
        <dbReference type="ARBA" id="ARBA00022989"/>
    </source>
</evidence>
<keyword evidence="13" id="KW-1185">Reference proteome</keyword>
<evidence type="ECO:0000259" key="10">
    <source>
        <dbReference type="PROSITE" id="PS50836"/>
    </source>
</evidence>
<evidence type="ECO:0000256" key="1">
    <source>
        <dbReference type="ARBA" id="ARBA00004370"/>
    </source>
</evidence>
<comment type="subcellular location">
    <subcellularLocation>
        <location evidence="1">Membrane</location>
    </subcellularLocation>
</comment>
<dbReference type="CDD" id="cd08760">
    <property type="entry name" value="Cyt_b561_FRRS1_like"/>
    <property type="match status" value="1"/>
</dbReference>
<feature type="domain" description="DOMON" evidence="10">
    <location>
        <begin position="57"/>
        <end position="168"/>
    </location>
</feature>